<dbReference type="RefSeq" id="XP_016433414.1">
    <property type="nucleotide sequence ID" value="XM_016577928.1"/>
</dbReference>
<gene>
    <name evidence="2 3 4" type="primary">LOC107759923</name>
</gene>
<reference evidence="2 3" key="2">
    <citation type="submission" date="2025-04" db="UniProtKB">
        <authorList>
            <consortium name="RefSeq"/>
        </authorList>
    </citation>
    <scope>IDENTIFICATION</scope>
</reference>
<dbReference type="KEGG" id="nta:107759923"/>
<dbReference type="RefSeq" id="XP_016433413.1">
    <property type="nucleotide sequence ID" value="XM_016577927.1"/>
</dbReference>
<dbReference type="GeneID" id="107759923"/>
<name>A0A1S3X0J0_TOBAC</name>
<evidence type="ECO:0000313" key="1">
    <source>
        <dbReference type="Proteomes" id="UP000790787"/>
    </source>
</evidence>
<proteinExistence type="predicted"/>
<protein>
    <submittedName>
        <fullName evidence="2 3">Uncharacterized protein isoform X1</fullName>
    </submittedName>
</protein>
<keyword evidence="1" id="KW-1185">Reference proteome</keyword>
<evidence type="ECO:0000313" key="2">
    <source>
        <dbReference type="RefSeq" id="XP_016433412.1"/>
    </source>
</evidence>
<accession>A0A1S3X0J0</accession>
<dbReference type="AlphaFoldDB" id="A0A1S3X0J0"/>
<reference key="1">
    <citation type="journal article" date="2014" name="Nat. Commun.">
        <title>The tobacco genome sequence and its comparison with those of tomato and potato.</title>
        <authorList>
            <person name="Sierro N."/>
            <person name="Battey J.N."/>
            <person name="Ouadi S."/>
            <person name="Bakaher N."/>
            <person name="Bovet L."/>
            <person name="Willig A."/>
            <person name="Goepfert S."/>
            <person name="Peitsch M.C."/>
            <person name="Ivanov N.V."/>
        </authorList>
    </citation>
    <scope>NUCLEOTIDE SEQUENCE [LARGE SCALE GENOMIC DNA]</scope>
    <source>
        <strain>cv. TN90</strain>
    </source>
</reference>
<dbReference type="Proteomes" id="UP000790787">
    <property type="component" value="Chromosome 20"/>
</dbReference>
<dbReference type="RefSeq" id="XP_016433412.1">
    <property type="nucleotide sequence ID" value="XM_016577926.1"/>
</dbReference>
<organism evidence="4">
    <name type="scientific">Nicotiana tabacum</name>
    <name type="common">Common tobacco</name>
    <dbReference type="NCBI Taxonomy" id="4097"/>
    <lineage>
        <taxon>Eukaryota</taxon>
        <taxon>Viridiplantae</taxon>
        <taxon>Streptophyta</taxon>
        <taxon>Embryophyta</taxon>
        <taxon>Tracheophyta</taxon>
        <taxon>Spermatophyta</taxon>
        <taxon>Magnoliopsida</taxon>
        <taxon>eudicotyledons</taxon>
        <taxon>Gunneridae</taxon>
        <taxon>Pentapetalae</taxon>
        <taxon>asterids</taxon>
        <taxon>lamiids</taxon>
        <taxon>Solanales</taxon>
        <taxon>Solanaceae</taxon>
        <taxon>Nicotianoideae</taxon>
        <taxon>Nicotianeae</taxon>
        <taxon>Nicotiana</taxon>
    </lineage>
</organism>
<evidence type="ECO:0000313" key="3">
    <source>
        <dbReference type="RefSeq" id="XP_016433413.1"/>
    </source>
</evidence>
<dbReference type="OrthoDB" id="1304298at2759"/>
<sequence>MSRNIDTLNLHQKAKRNAEERIADRNLRRRTRYAQMSPERKQLFLSQLRDKRAESKKQTLLQQSSNIIVSSVEVDSQPRKQSALTISNPSLHLQEGTSGDINNVNLHQKTKRNAEERIPDRNLCRRTRYAQMSPERKQWFLSQLRDKRAESIKQRLLQHSSTTVSSLEVDCRHQKGSALTITNPSLHLQEAGTSGNINNVNLPQKAKRNAEERIADRNLRRHTRYEQMSPERKQLFLSQLRDKRAELKKQRVLQHSSNTVSSLEVDIRPQKRSGLTITNPLSHLQEVISHIGHVSVATNTLLASNKGKRILDYFSIFEIGSTSGTYDDDAAENTFNFQSYFKER</sequence>
<dbReference type="PaxDb" id="4097-A0A1S3X0J0"/>
<evidence type="ECO:0000313" key="4">
    <source>
        <dbReference type="RefSeq" id="XP_016433414.1"/>
    </source>
</evidence>